<dbReference type="eggNOG" id="COG0732">
    <property type="taxonomic scope" value="Bacteria"/>
</dbReference>
<dbReference type="InterPro" id="IPR052021">
    <property type="entry name" value="Type-I_RS_S_subunit"/>
</dbReference>
<dbReference type="CDD" id="cd17246">
    <property type="entry name" value="RMtype1_S_SonII-TRD2-CR2_like"/>
    <property type="match status" value="1"/>
</dbReference>
<evidence type="ECO:0000256" key="3">
    <source>
        <dbReference type="ARBA" id="ARBA00023125"/>
    </source>
</evidence>
<name>C6WSP6_METML</name>
<keyword evidence="6" id="KW-1185">Reference proteome</keyword>
<dbReference type="SUPFAM" id="SSF116734">
    <property type="entry name" value="DNA methylase specificity domain"/>
    <property type="match status" value="2"/>
</dbReference>
<keyword evidence="3" id="KW-0238">DNA-binding</keyword>
<reference evidence="5 6" key="2">
    <citation type="journal article" date="2011" name="J. Bacteriol.">
        <title>Genomes of three methylotrophs from a single niche uncover genetic and metabolic divergence of Methylophilaceae.</title>
        <authorList>
            <person name="Lapidus A."/>
            <person name="Clum A."/>
            <person name="Labutti K."/>
            <person name="Kaluzhnaya M.G."/>
            <person name="Lim S."/>
            <person name="Beck D.A."/>
            <person name="Glavina Del Rio T."/>
            <person name="Nolan M."/>
            <person name="Mavromatis K."/>
            <person name="Huntemann M."/>
            <person name="Lucas S."/>
            <person name="Lidstrom M.E."/>
            <person name="Ivanova N."/>
            <person name="Chistoserdova L."/>
        </authorList>
    </citation>
    <scope>NUCLEOTIDE SEQUENCE [LARGE SCALE GENOMIC DNA]</scope>
    <source>
        <strain evidence="6">JLW8 / ATCC BAA-1282 / DSM 17540</strain>
    </source>
</reference>
<proteinExistence type="inferred from homology"/>
<dbReference type="AlphaFoldDB" id="C6WSP6"/>
<dbReference type="InterPro" id="IPR044946">
    <property type="entry name" value="Restrct_endonuc_typeI_TRD_sf"/>
</dbReference>
<dbReference type="Pfam" id="PF01420">
    <property type="entry name" value="Methylase_S"/>
    <property type="match status" value="1"/>
</dbReference>
<dbReference type="Gene3D" id="3.90.220.20">
    <property type="entry name" value="DNA methylase specificity domains"/>
    <property type="match status" value="2"/>
</dbReference>
<dbReference type="EMBL" id="CP001672">
    <property type="protein sequence ID" value="ACT47138.1"/>
    <property type="molecule type" value="Genomic_DNA"/>
</dbReference>
<dbReference type="KEGG" id="mmb:Mmol_0228"/>
<protein>
    <submittedName>
        <fullName evidence="5">Restriction modification system DNA specificity domain protein</fullName>
    </submittedName>
</protein>
<gene>
    <name evidence="5" type="ordered locus">Mmol_0228</name>
</gene>
<keyword evidence="2" id="KW-0680">Restriction system</keyword>
<dbReference type="Proteomes" id="UP000002742">
    <property type="component" value="Chromosome"/>
</dbReference>
<dbReference type="RefSeq" id="WP_012777595.1">
    <property type="nucleotide sequence ID" value="NC_012968.1"/>
</dbReference>
<evidence type="ECO:0000256" key="2">
    <source>
        <dbReference type="ARBA" id="ARBA00022747"/>
    </source>
</evidence>
<evidence type="ECO:0000313" key="5">
    <source>
        <dbReference type="EMBL" id="ACT47138.1"/>
    </source>
</evidence>
<sequence>MSEWKTVKLEEIASVIDSLHQTPSYSDLGLPMVRVTDIKKGKLNLTNTLKVSKEVFDKFSKNHTPKKGDILFSRVGSYGNTCIVDDETEFCLGQNTAFIVPNENSLFLYYFLNSPNGINEIESSVAGSTQPTVSLKSIKNFEIPQPPHREQKAIASVLSSLDDKIDLLHRQNNTLEYMTETLFRQWFVEEALEDWAFVELGEYVNCFNGVSYKSAELNPSKTAMVTLKSFDRNGGFRLDGFKEFTGRYKEQHVVVQGDLVVAHTDITQNAEVIGNPVLVVASPDYETIVISMDLVKVTSKFDWLSNEFLYRMMRTREFKEHCLGYSNGSTVLHLSKQAIPTYEFFLPPKEKIQSFTTIAKDMLGKKFKNIEQIQILEKLRDTLLPKLMSGEIRINNG</sequence>
<dbReference type="InterPro" id="IPR000055">
    <property type="entry name" value="Restrct_endonuc_typeI_TRD"/>
</dbReference>
<reference evidence="6" key="1">
    <citation type="submission" date="2009-07" db="EMBL/GenBank/DDBJ databases">
        <title>Complete sequence of Methylotenera mobilis JLW8.</title>
        <authorList>
            <consortium name="US DOE Joint Genome Institute"/>
            <person name="Lucas S."/>
            <person name="Copeland A."/>
            <person name="Lapidus A."/>
            <person name="Glavina del Rio T."/>
            <person name="Tice H."/>
            <person name="Bruce D."/>
            <person name="Goodwin L."/>
            <person name="Pitluck S."/>
            <person name="LaButti K.M."/>
            <person name="Clum A."/>
            <person name="Larimer F."/>
            <person name="Land M."/>
            <person name="Hauser L."/>
            <person name="Kyrpides N."/>
            <person name="Mikhailova N."/>
            <person name="Kayluzhnaya M."/>
            <person name="Chistoserdova L."/>
        </authorList>
    </citation>
    <scope>NUCLEOTIDE SEQUENCE [LARGE SCALE GENOMIC DNA]</scope>
    <source>
        <strain evidence="6">JLW8 / ATCC BAA-1282 / DSM 17540</strain>
    </source>
</reference>
<organism evidence="5 6">
    <name type="scientific">Methylotenera mobilis (strain JLW8 / ATCC BAA-1282 / DSM 17540)</name>
    <dbReference type="NCBI Taxonomy" id="583345"/>
    <lineage>
        <taxon>Bacteria</taxon>
        <taxon>Pseudomonadati</taxon>
        <taxon>Pseudomonadota</taxon>
        <taxon>Betaproteobacteria</taxon>
        <taxon>Nitrosomonadales</taxon>
        <taxon>Methylophilaceae</taxon>
        <taxon>Methylotenera</taxon>
    </lineage>
</organism>
<dbReference type="HOGENOM" id="CLU_021095_2_1_4"/>
<evidence type="ECO:0000259" key="4">
    <source>
        <dbReference type="Pfam" id="PF01420"/>
    </source>
</evidence>
<comment type="similarity">
    <text evidence="1">Belongs to the type-I restriction system S methylase family.</text>
</comment>
<accession>C6WSP6</accession>
<dbReference type="GO" id="GO:0003677">
    <property type="term" value="F:DNA binding"/>
    <property type="evidence" value="ECO:0007669"/>
    <property type="project" value="UniProtKB-KW"/>
</dbReference>
<dbReference type="STRING" id="583345.Mmol_0228"/>
<evidence type="ECO:0000256" key="1">
    <source>
        <dbReference type="ARBA" id="ARBA00010923"/>
    </source>
</evidence>
<evidence type="ECO:0000313" key="6">
    <source>
        <dbReference type="Proteomes" id="UP000002742"/>
    </source>
</evidence>
<dbReference type="GO" id="GO:0009307">
    <property type="term" value="P:DNA restriction-modification system"/>
    <property type="evidence" value="ECO:0007669"/>
    <property type="project" value="UniProtKB-KW"/>
</dbReference>
<dbReference type="REBASE" id="21429">
    <property type="entry name" value="S.Mmo8ORF229P"/>
</dbReference>
<dbReference type="PANTHER" id="PTHR30408:SF13">
    <property type="entry name" value="TYPE I RESTRICTION ENZYME HINDI SPECIFICITY SUBUNIT"/>
    <property type="match status" value="1"/>
</dbReference>
<dbReference type="PANTHER" id="PTHR30408">
    <property type="entry name" value="TYPE-1 RESTRICTION ENZYME ECOKI SPECIFICITY PROTEIN"/>
    <property type="match status" value="1"/>
</dbReference>
<feature type="domain" description="Type I restriction modification DNA specificity" evidence="4">
    <location>
        <begin position="1"/>
        <end position="176"/>
    </location>
</feature>
<dbReference type="OrthoDB" id="9798929at2"/>